<feature type="compositionally biased region" description="Polar residues" evidence="21">
    <location>
        <begin position="671"/>
        <end position="689"/>
    </location>
</feature>
<feature type="compositionally biased region" description="Low complexity" evidence="21">
    <location>
        <begin position="734"/>
        <end position="813"/>
    </location>
</feature>
<dbReference type="GO" id="GO:0005667">
    <property type="term" value="C:transcription regulator complex"/>
    <property type="evidence" value="ECO:0007669"/>
    <property type="project" value="TreeGrafter"/>
</dbReference>
<dbReference type="InterPro" id="IPR037059">
    <property type="entry name" value="RHD_DNA_bind_dom_sf"/>
</dbReference>
<keyword evidence="12" id="KW-0805">Transcription regulation</keyword>
<keyword evidence="5" id="KW-0963">Cytoplasm</keyword>
<dbReference type="Proteomes" id="UP001230051">
    <property type="component" value="Unassembled WGS sequence"/>
</dbReference>
<comment type="caution">
    <text evidence="23">The sequence shown here is derived from an EMBL/GenBank/DDBJ whole genome shotgun (WGS) entry which is preliminary data.</text>
</comment>
<dbReference type="FunFam" id="2.60.40.10:FF:000174">
    <property type="entry name" value="Nuclear factor of activated T-cells 5, tonicity-responsive"/>
    <property type="match status" value="1"/>
</dbReference>
<feature type="region of interest" description="Disordered" evidence="21">
    <location>
        <begin position="135"/>
        <end position="188"/>
    </location>
</feature>
<feature type="compositionally biased region" description="Polar residues" evidence="21">
    <location>
        <begin position="1069"/>
        <end position="1103"/>
    </location>
</feature>
<dbReference type="InterPro" id="IPR014756">
    <property type="entry name" value="Ig_E-set"/>
</dbReference>
<dbReference type="FunFam" id="2.60.40.340:FF:000002">
    <property type="entry name" value="Nuclear factor of activated T-cells 5, tonicity-responsive"/>
    <property type="match status" value="1"/>
</dbReference>
<dbReference type="InterPro" id="IPR011539">
    <property type="entry name" value="RHD_DNA_bind_dom"/>
</dbReference>
<keyword evidence="6" id="KW-1017">Isopeptide bond</keyword>
<evidence type="ECO:0000256" key="5">
    <source>
        <dbReference type="ARBA" id="ARBA00022490"/>
    </source>
</evidence>
<feature type="domain" description="RHD" evidence="22">
    <location>
        <begin position="277"/>
        <end position="456"/>
    </location>
</feature>
<dbReference type="EMBL" id="JAGXEW010000015">
    <property type="protein sequence ID" value="KAK1163510.1"/>
    <property type="molecule type" value="Genomic_DNA"/>
</dbReference>
<dbReference type="Pfam" id="PF16179">
    <property type="entry name" value="RHD_dimer"/>
    <property type="match status" value="1"/>
</dbReference>
<evidence type="ECO:0000313" key="24">
    <source>
        <dbReference type="Proteomes" id="UP001230051"/>
    </source>
</evidence>
<feature type="compositionally biased region" description="Polar residues" evidence="21">
    <location>
        <begin position="977"/>
        <end position="997"/>
    </location>
</feature>
<dbReference type="GO" id="GO:0000981">
    <property type="term" value="F:DNA-binding transcription factor activity, RNA polymerase II-specific"/>
    <property type="evidence" value="ECO:0007669"/>
    <property type="project" value="TreeGrafter"/>
</dbReference>
<evidence type="ECO:0000256" key="20">
    <source>
        <dbReference type="ARBA" id="ARBA00080722"/>
    </source>
</evidence>
<dbReference type="InterPro" id="IPR015646">
    <property type="entry name" value="NFAT5_RHD_DNA-bd"/>
</dbReference>
<comment type="function">
    <text evidence="17">Transcription factor involved, among others, in the transcriptional regulation of osmoprotective and inflammatory genes. Binds the DNA consensus sequence 5'-[ACT][AG]TGGAAA[CAT]A[TA][ATC][CA][ATG][GT][GAC][CG][CT]-3'. Mediates the transcriptional response to hypertonicity. Positively regulates the transcription of LCN2 and S100A4 genes; optimal transactivation of these genes requires the presence of DDX5/DDX17. Also involved in the DNA damage response by preventing formation of R-loops; R-loops are composed of a DNA:RNA hybrid and the associated non-template single-stranded DNA.</text>
</comment>
<keyword evidence="24" id="KW-1185">Reference proteome</keyword>
<dbReference type="InterPro" id="IPR032397">
    <property type="entry name" value="RHD_dimer"/>
</dbReference>
<feature type="compositionally biased region" description="Polar residues" evidence="21">
    <location>
        <begin position="904"/>
        <end position="924"/>
    </location>
</feature>
<gene>
    <name evidence="23" type="primary">Nfat5</name>
    <name evidence="23" type="ORF">AOXY_G17009</name>
</gene>
<organism evidence="23 24">
    <name type="scientific">Acipenser oxyrinchus oxyrinchus</name>
    <dbReference type="NCBI Taxonomy" id="40147"/>
    <lineage>
        <taxon>Eukaryota</taxon>
        <taxon>Metazoa</taxon>
        <taxon>Chordata</taxon>
        <taxon>Craniata</taxon>
        <taxon>Vertebrata</taxon>
        <taxon>Euteleostomi</taxon>
        <taxon>Actinopterygii</taxon>
        <taxon>Chondrostei</taxon>
        <taxon>Acipenseriformes</taxon>
        <taxon>Acipenseridae</taxon>
        <taxon>Acipenser</taxon>
    </lineage>
</organism>
<accession>A0AAD8D6L1</accession>
<dbReference type="InterPro" id="IPR002909">
    <property type="entry name" value="IPT_dom"/>
</dbReference>
<sequence>MPSDFISLLSADLDINSPKSVYSKESVYDLLPKELQLPSSTECNPVTMSQKSGGEASPPPLAPLAADATSTSSISMGGPRSSFTASSSPTMHSSTSVTDRAALQVDSCAPSKGVSSQGMTEVHCVETLTGGGCSGGGGGSGGGGSQQHQTTPSKRRTVLNISPPPEDLLDNSRMSCQDDGCPDSELSNSIWMEDSASNFSIMSSSSYNDNTEVPRKSRKRTPRQRPGPKPVTVDGASLDVFDADSAKGPHFVLSQLGSDSKTCSKGGPAEGSHSLAQKGPTLSGQYPSKSEGKELKIVVQPETQHRARYLTEGSRGSVKDRTQQGFPTIKLEGVSETVVLQIFVGSDSGRVKPHGFYQACRVTGRNTTPCKEVDIEGTTVIEVCLEPANNMTLAVDCVGVLKLRNADVEARIGVAGSKKKSTRARLVFRVSISRSDGSILTLQTPSSPILCTQPAGAPEILKKSLHSCSVMGGEEVFLIGKNFLKGTKVIFQENVSDENSWKGEAEIDMELFHQNHLIVKVPPYHNPKVSSPVCVGIYVVTNAGRSHEVQPFTYKPEPANIVEVNVKKEVPSPAQSCSFEESSKGIETPSCTLDKASLLPSALMTPLLPLVKNEDVTPMEVSSNQTAPNVFKTSDVIGSAQQTLDMSLNISLSSIPFSNSLSHQLGEPEQHQVQSTSFSSTEPLSTIQKQDIAPTSPLLQQVTQQYPRPDLLLDHRDAMSQERVPNGESVMEMQQLGKTPQQQQQSIDQQTMQQQQQQHTMQQQQQHTMQQQQQHTMQQQQQHTMQQQQQHTMQQQQQQQQHTMQQQQSIHQQQQQTMQQQSLQQLSSNLFPADGVEQLERAVRQLQAGFSRGSEASLVQQVLEVAVQQQQQLNSVLFSPSSGPGSMQQQAQENMNHIFQQVNSSSMFPSPDSTKNLENTGMQTSEGSLASQQQQQALENLSLQQQLQSDLFPSQVQGVMTGQIPMQCGLFQGGSGNENPQQQLSPQGLFQPQSTGDPSEDGGSRPKQMQTSVFQNMVQTQGQVGACFQASESMIHSGSQQQGSLFQQAEEMLSIQVPGFLQQPPSHPSPTQLFHSHSPMSDAQDPPTTLFQNQKHSPTQEQVQAAMFQSSLTVLTNSPLHPDQQQHGSGLFLSQNNVTTLQSGQITQDSKQQQQLSFLTSLQSSGSTEQQSVSVFQPQDKSSLLQESTPMDQQPQQDAVFQTMSSSANGLSSSQQGAFFQSQHSMGSSQEQQQQQAGLLLFSGRNQMQQLNSSLPPQEPQNQAMFLTQSNLVSVSPQEQPQPMSFQNQSSVAGGTPQNEQPQQALFHNPQQMQLGQGSSSASESPVTIFMPQTSLPALQGSMNQQKLPQATIFSPQTSSPSPVQPQGALFHTAVTRTMNQPGQPQQTSGLFLFGIQNADCGQLITSGGSTLSDQLIAISQSGQNQSEKEASIQSLLTQTISEPGTIPNAMTASQNMEKIDDLLVSLQDQSNMTRSF</sequence>
<dbReference type="PROSITE" id="PS50254">
    <property type="entry name" value="REL_2"/>
    <property type="match status" value="1"/>
</dbReference>
<dbReference type="GO" id="GO:0005634">
    <property type="term" value="C:nucleus"/>
    <property type="evidence" value="ECO:0007669"/>
    <property type="project" value="UniProtKB-SubCell"/>
</dbReference>
<keyword evidence="9" id="KW-0013">ADP-ribosylation</keyword>
<dbReference type="GO" id="GO:1902531">
    <property type="term" value="P:regulation of intracellular signal transduction"/>
    <property type="evidence" value="ECO:0007669"/>
    <property type="project" value="UniProtKB-ARBA"/>
</dbReference>
<feature type="region of interest" description="Disordered" evidence="21">
    <location>
        <begin position="970"/>
        <end position="1009"/>
    </location>
</feature>
<dbReference type="CDD" id="cd07882">
    <property type="entry name" value="RHD-n_TonEBP"/>
    <property type="match status" value="1"/>
</dbReference>
<evidence type="ECO:0000256" key="15">
    <source>
        <dbReference type="ARBA" id="ARBA00023163"/>
    </source>
</evidence>
<dbReference type="InterPro" id="IPR013783">
    <property type="entry name" value="Ig-like_fold"/>
</dbReference>
<feature type="compositionally biased region" description="Low complexity" evidence="21">
    <location>
        <begin position="925"/>
        <end position="936"/>
    </location>
</feature>
<evidence type="ECO:0000256" key="21">
    <source>
        <dbReference type="SAM" id="MobiDB-lite"/>
    </source>
</evidence>
<evidence type="ECO:0000256" key="10">
    <source>
        <dbReference type="ARBA" id="ARBA00022843"/>
    </source>
</evidence>
<feature type="compositionally biased region" description="Low complexity" evidence="21">
    <location>
        <begin position="81"/>
        <end position="98"/>
    </location>
</feature>
<evidence type="ECO:0000256" key="9">
    <source>
        <dbReference type="ARBA" id="ARBA00022765"/>
    </source>
</evidence>
<keyword evidence="10" id="KW-0832">Ubl conjugation</keyword>
<feature type="region of interest" description="Disordered" evidence="21">
    <location>
        <begin position="1274"/>
        <end position="1302"/>
    </location>
</feature>
<evidence type="ECO:0000256" key="14">
    <source>
        <dbReference type="ARBA" id="ARBA00023159"/>
    </source>
</evidence>
<dbReference type="GO" id="GO:0000978">
    <property type="term" value="F:RNA polymerase II cis-regulatory region sequence-specific DNA binding"/>
    <property type="evidence" value="ECO:0007669"/>
    <property type="project" value="InterPro"/>
</dbReference>
<dbReference type="GO" id="GO:0006974">
    <property type="term" value="P:DNA damage response"/>
    <property type="evidence" value="ECO:0007669"/>
    <property type="project" value="UniProtKB-KW"/>
</dbReference>
<feature type="region of interest" description="Disordered" evidence="21">
    <location>
        <begin position="730"/>
        <end position="813"/>
    </location>
</feature>
<dbReference type="InterPro" id="IPR008366">
    <property type="entry name" value="NFAT"/>
</dbReference>
<evidence type="ECO:0000256" key="12">
    <source>
        <dbReference type="ARBA" id="ARBA00023015"/>
    </source>
</evidence>
<dbReference type="SUPFAM" id="SSF81296">
    <property type="entry name" value="E set domains"/>
    <property type="match status" value="1"/>
</dbReference>
<evidence type="ECO:0000256" key="1">
    <source>
        <dbReference type="ARBA" id="ARBA00004123"/>
    </source>
</evidence>
<feature type="compositionally biased region" description="Low complexity" evidence="21">
    <location>
        <begin position="63"/>
        <end position="73"/>
    </location>
</feature>
<keyword evidence="8" id="KW-0227">DNA damage</keyword>
<feature type="compositionally biased region" description="Gly residues" evidence="21">
    <location>
        <begin position="135"/>
        <end position="145"/>
    </location>
</feature>
<feature type="region of interest" description="Disordered" evidence="21">
    <location>
        <begin position="1060"/>
        <end position="1103"/>
    </location>
</feature>
<evidence type="ECO:0000256" key="2">
    <source>
        <dbReference type="ARBA" id="ARBA00004286"/>
    </source>
</evidence>
<dbReference type="Pfam" id="PF00554">
    <property type="entry name" value="RHD_DNA_bind"/>
    <property type="match status" value="1"/>
</dbReference>
<evidence type="ECO:0000256" key="8">
    <source>
        <dbReference type="ARBA" id="ARBA00022763"/>
    </source>
</evidence>
<feature type="region of interest" description="Disordered" evidence="21">
    <location>
        <begin position="258"/>
        <end position="293"/>
    </location>
</feature>
<dbReference type="SMART" id="SM00429">
    <property type="entry name" value="IPT"/>
    <property type="match status" value="1"/>
</dbReference>
<comment type="subcellular location">
    <subcellularLocation>
        <location evidence="2">Chromosome</location>
    </subcellularLocation>
    <subcellularLocation>
        <location evidence="3">Cytoplasm</location>
    </subcellularLocation>
    <subcellularLocation>
        <location evidence="1">Nucleus</location>
    </subcellularLocation>
</comment>
<proteinExistence type="predicted"/>
<dbReference type="Gene3D" id="2.60.40.10">
    <property type="entry name" value="Immunoglobulins"/>
    <property type="match status" value="1"/>
</dbReference>
<dbReference type="GO" id="GO:0045944">
    <property type="term" value="P:positive regulation of transcription by RNA polymerase II"/>
    <property type="evidence" value="ECO:0007669"/>
    <property type="project" value="UniProtKB-ARBA"/>
</dbReference>
<feature type="compositionally biased region" description="Low complexity" evidence="21">
    <location>
        <begin position="1205"/>
        <end position="1236"/>
    </location>
</feature>
<feature type="region of interest" description="Disordered" evidence="21">
    <location>
        <begin position="202"/>
        <end position="235"/>
    </location>
</feature>
<evidence type="ECO:0000256" key="11">
    <source>
        <dbReference type="ARBA" id="ARBA00022990"/>
    </source>
</evidence>
<keyword evidence="16" id="KW-0539">Nucleus</keyword>
<dbReference type="GO" id="GO:0005694">
    <property type="term" value="C:chromosome"/>
    <property type="evidence" value="ECO:0007669"/>
    <property type="project" value="UniProtKB-SubCell"/>
</dbReference>
<keyword evidence="11" id="KW-0007">Acetylation</keyword>
<feature type="compositionally biased region" description="Polar residues" evidence="21">
    <location>
        <begin position="1186"/>
        <end position="1204"/>
    </location>
</feature>
<dbReference type="GO" id="GO:0010467">
    <property type="term" value="P:gene expression"/>
    <property type="evidence" value="ECO:0007669"/>
    <property type="project" value="UniProtKB-ARBA"/>
</dbReference>
<dbReference type="GO" id="GO:0005737">
    <property type="term" value="C:cytoplasm"/>
    <property type="evidence" value="ECO:0007669"/>
    <property type="project" value="UniProtKB-SubCell"/>
</dbReference>
<keyword evidence="7" id="KW-0597">Phosphoprotein</keyword>
<keyword evidence="13" id="KW-0238">DNA-binding</keyword>
<reference evidence="23" key="1">
    <citation type="submission" date="2022-02" db="EMBL/GenBank/DDBJ databases">
        <title>Atlantic sturgeon de novo genome assembly.</title>
        <authorList>
            <person name="Stock M."/>
            <person name="Klopp C."/>
            <person name="Guiguen Y."/>
            <person name="Cabau C."/>
            <person name="Parinello H."/>
            <person name="Santidrian Yebra-Pimentel E."/>
            <person name="Kuhl H."/>
            <person name="Dirks R.P."/>
            <person name="Guessner J."/>
            <person name="Wuertz S."/>
            <person name="Du K."/>
            <person name="Schartl M."/>
        </authorList>
    </citation>
    <scope>NUCLEOTIDE SEQUENCE</scope>
    <source>
        <strain evidence="23">STURGEONOMICS-FGT-2020</strain>
        <tissue evidence="23">Whole blood</tissue>
    </source>
</reference>
<evidence type="ECO:0000256" key="6">
    <source>
        <dbReference type="ARBA" id="ARBA00022499"/>
    </source>
</evidence>
<evidence type="ECO:0000259" key="22">
    <source>
        <dbReference type="PROSITE" id="PS50254"/>
    </source>
</evidence>
<feature type="region of interest" description="Disordered" evidence="21">
    <location>
        <begin position="1186"/>
        <end position="1236"/>
    </location>
</feature>
<protein>
    <recommendedName>
        <fullName evidence="19">Nuclear factor of activated T-cells 5</fullName>
    </recommendedName>
    <alternativeName>
        <fullName evidence="20">T-cell transcription factor NFAT5</fullName>
    </alternativeName>
</protein>
<feature type="region of interest" description="Disordered" evidence="21">
    <location>
        <begin position="904"/>
        <end position="936"/>
    </location>
</feature>
<keyword evidence="14" id="KW-0010">Activator</keyword>
<evidence type="ECO:0000256" key="18">
    <source>
        <dbReference type="ARBA" id="ARBA00065799"/>
    </source>
</evidence>
<feature type="region of interest" description="Disordered" evidence="21">
    <location>
        <begin position="39"/>
        <end position="98"/>
    </location>
</feature>
<evidence type="ECO:0000256" key="4">
    <source>
        <dbReference type="ARBA" id="ARBA00022454"/>
    </source>
</evidence>
<evidence type="ECO:0000313" key="23">
    <source>
        <dbReference type="EMBL" id="KAK1163510.1"/>
    </source>
</evidence>
<evidence type="ECO:0000256" key="16">
    <source>
        <dbReference type="ARBA" id="ARBA00023242"/>
    </source>
</evidence>
<dbReference type="InterPro" id="IPR008967">
    <property type="entry name" value="p53-like_TF_DNA-bd_sf"/>
</dbReference>
<evidence type="ECO:0000256" key="19">
    <source>
        <dbReference type="ARBA" id="ARBA00072227"/>
    </source>
</evidence>
<dbReference type="SUPFAM" id="SSF49417">
    <property type="entry name" value="p53-like transcription factors"/>
    <property type="match status" value="1"/>
</dbReference>
<dbReference type="PANTHER" id="PTHR12533">
    <property type="entry name" value="NFAT"/>
    <property type="match status" value="1"/>
</dbReference>
<name>A0AAD8D6L1_ACIOX</name>
<evidence type="ECO:0000256" key="13">
    <source>
        <dbReference type="ARBA" id="ARBA00023125"/>
    </source>
</evidence>
<keyword evidence="4" id="KW-0158">Chromosome</keyword>
<evidence type="ECO:0000256" key="3">
    <source>
        <dbReference type="ARBA" id="ARBA00004496"/>
    </source>
</evidence>
<dbReference type="Gene3D" id="2.60.40.340">
    <property type="entry name" value="Rel homology domain (RHD), DNA-binding domain"/>
    <property type="match status" value="1"/>
</dbReference>
<keyword evidence="15" id="KW-0804">Transcription</keyword>
<dbReference type="PRINTS" id="PR01789">
    <property type="entry name" value="NUCFACTORATC"/>
</dbReference>
<comment type="subunit">
    <text evidence="18">Homodimer when bound to DNA, completely encircles its DNA target. Interacts with CIDEC; this interaction is direct and retains NFAT5 in the cytoplasm. Does not bind with Fos and Jun transcription factors. Interacts with DDX5 and DDX17; this interaction leads to DDX5/DDX17 recruitment to LNC2 and S100A4 promoters and NFAT5-mediated DDX5/DDX17-enhanced transactivation.</text>
</comment>
<evidence type="ECO:0000256" key="17">
    <source>
        <dbReference type="ARBA" id="ARBA00055141"/>
    </source>
</evidence>
<feature type="region of interest" description="Disordered" evidence="21">
    <location>
        <begin position="661"/>
        <end position="697"/>
    </location>
</feature>
<evidence type="ECO:0000256" key="7">
    <source>
        <dbReference type="ARBA" id="ARBA00022553"/>
    </source>
</evidence>
<dbReference type="PANTHER" id="PTHR12533:SF10">
    <property type="entry name" value="NUCLEAR FACTOR OF ACTIVATED T-CELLS 5"/>
    <property type="match status" value="1"/>
</dbReference>
<feature type="compositionally biased region" description="Polar residues" evidence="21">
    <location>
        <begin position="39"/>
        <end position="52"/>
    </location>
</feature>
<dbReference type="GO" id="GO:0033173">
    <property type="term" value="P:calcineurin-NFAT signaling cascade"/>
    <property type="evidence" value="ECO:0007669"/>
    <property type="project" value="TreeGrafter"/>
</dbReference>